<dbReference type="Pfam" id="PF00400">
    <property type="entry name" value="WD40"/>
    <property type="match status" value="5"/>
</dbReference>
<dbReference type="PROSITE" id="PS50082">
    <property type="entry name" value="WD_REPEATS_2"/>
    <property type="match status" value="4"/>
</dbReference>
<dbReference type="FunFam" id="1.10.10.790:FF:000001">
    <property type="entry name" value="Splicing factor 3a, subunit 1"/>
    <property type="match status" value="1"/>
</dbReference>
<keyword evidence="4" id="KW-0747">Spliceosome</keyword>
<dbReference type="InterPro" id="IPR035967">
    <property type="entry name" value="SWAP/Surp_sf"/>
</dbReference>
<dbReference type="InterPro" id="IPR019775">
    <property type="entry name" value="WD40_repeat_CS"/>
</dbReference>
<evidence type="ECO:0000256" key="5">
    <source>
        <dbReference type="ARBA" id="ARBA00022737"/>
    </source>
</evidence>
<dbReference type="GO" id="GO:0003723">
    <property type="term" value="F:RNA binding"/>
    <property type="evidence" value="ECO:0007669"/>
    <property type="project" value="InterPro"/>
</dbReference>
<dbReference type="EMBL" id="SPOF01000016">
    <property type="protein sequence ID" value="TIB12978.1"/>
    <property type="molecule type" value="Genomic_DNA"/>
</dbReference>
<feature type="repeat" description="WD" evidence="8">
    <location>
        <begin position="211"/>
        <end position="242"/>
    </location>
</feature>
<dbReference type="Gene3D" id="3.10.20.90">
    <property type="entry name" value="Phosphatidylinositol 3-kinase Catalytic Subunit, Chain A, domain 1"/>
    <property type="match status" value="1"/>
</dbReference>
<feature type="region of interest" description="Disordered" evidence="9">
    <location>
        <begin position="67"/>
        <end position="137"/>
    </location>
</feature>
<evidence type="ECO:0000256" key="9">
    <source>
        <dbReference type="SAM" id="MobiDB-lite"/>
    </source>
</evidence>
<evidence type="ECO:0000313" key="13">
    <source>
        <dbReference type="EMBL" id="TIB12978.1"/>
    </source>
</evidence>
<reference evidence="13 14" key="1">
    <citation type="submission" date="2019-03" db="EMBL/GenBank/DDBJ databases">
        <title>Sequencing 23 genomes of Wallemia ichthyophaga.</title>
        <authorList>
            <person name="Gostincar C."/>
        </authorList>
    </citation>
    <scope>NUCLEOTIDE SEQUENCE [LARGE SCALE GENOMIC DNA]</scope>
    <source>
        <strain evidence="13 14">EXF-8621</strain>
    </source>
</reference>
<evidence type="ECO:0000256" key="8">
    <source>
        <dbReference type="PROSITE-ProRule" id="PRU00221"/>
    </source>
</evidence>
<feature type="domain" description="SURP motif" evidence="12">
    <location>
        <begin position="491"/>
        <end position="535"/>
    </location>
</feature>
<dbReference type="InterPro" id="IPR006696">
    <property type="entry name" value="DUF423"/>
</dbReference>
<evidence type="ECO:0000256" key="6">
    <source>
        <dbReference type="ARBA" id="ARBA00023187"/>
    </source>
</evidence>
<feature type="transmembrane region" description="Helical" evidence="10">
    <location>
        <begin position="1195"/>
        <end position="1215"/>
    </location>
</feature>
<evidence type="ECO:0000256" key="10">
    <source>
        <dbReference type="SAM" id="Phobius"/>
    </source>
</evidence>
<dbReference type="PROSITE" id="PS00678">
    <property type="entry name" value="WD_REPEATS_1"/>
    <property type="match status" value="1"/>
</dbReference>
<dbReference type="GO" id="GO:0000381">
    <property type="term" value="P:regulation of alternative mRNA splicing, via spliceosome"/>
    <property type="evidence" value="ECO:0007669"/>
    <property type="project" value="TreeGrafter"/>
</dbReference>
<accession>A0A4T0I447</accession>
<dbReference type="Gene3D" id="1.10.10.790">
    <property type="entry name" value="Surp module"/>
    <property type="match status" value="2"/>
</dbReference>
<evidence type="ECO:0000256" key="7">
    <source>
        <dbReference type="ARBA" id="ARBA00023242"/>
    </source>
</evidence>
<organism evidence="13 14">
    <name type="scientific">Wallemia ichthyophaga</name>
    <dbReference type="NCBI Taxonomy" id="245174"/>
    <lineage>
        <taxon>Eukaryota</taxon>
        <taxon>Fungi</taxon>
        <taxon>Dikarya</taxon>
        <taxon>Basidiomycota</taxon>
        <taxon>Wallemiomycotina</taxon>
        <taxon>Wallemiomycetes</taxon>
        <taxon>Wallemiales</taxon>
        <taxon>Wallemiaceae</taxon>
        <taxon>Wallemia</taxon>
    </lineage>
</organism>
<evidence type="ECO:0000256" key="1">
    <source>
        <dbReference type="ARBA" id="ARBA00004123"/>
    </source>
</evidence>
<dbReference type="InterPro" id="IPR036322">
    <property type="entry name" value="WD40_repeat_dom_sf"/>
</dbReference>
<feature type="compositionally biased region" description="Basic and acidic residues" evidence="9">
    <location>
        <begin position="95"/>
        <end position="112"/>
    </location>
</feature>
<proteinExistence type="predicted"/>
<dbReference type="InterPro" id="IPR000061">
    <property type="entry name" value="Surp"/>
</dbReference>
<sequence>MALWNVVYLLNTFKKVYYTMKLKDLLLKDVDVQDFSIADASIPQPPPPALIAPMASDRPANAQIIVDPSTQIANSKRKHADSSDEADDDSSASMDTEKANDKYRRTARDVNKFKVRSSNNGPVPTPPKPKFKPGEAPREQMKKLTKAEAIWLEGHMGNVYATAFNPKYSNVSASSGADGILKIWTLPAVGREMKGKTLEVIDCSQLKGPPRKGDGRDITTIAWSSDGEMIMTGAYDGSVWIWTRNGDILMEKRVHKGPVFSVKFNKDGTRALTAGLDKRTIVWDIQTFDIEHQWQYHMGSILDADWLDNDILATAGGDRIIYVFKCGDPEPIKALYGHTREVNQVRWDPSGEYLASGSDDATIRVWKFSKEEPYDRRPQPDADCIRVMRGHEREIGCLIWAPQSNFLDKPLLLSGGMDGHRVELMTKINCIRIFVTIALIIISFISPCVPSLTISLAISHHHHQQMNGNPQITKIPPPEGMIYPPPDIRSIVDKTANYVANSPHGALLEEKIREKERSNAKFAFLNSADAYHGYYKWKCDRVKAGDKEDTFGRSAASTPSISQVPSTYPSKPIPKEPLAHEFSADIPDNALAVDLDIIRLTALFTARRGKSFISMLGGRENRNPQFDFLRPNHSLFGLFNNYVEQYMKVIKGTSAPLDDDFDRLSLSEKKKQLVDNANLRAEWESYKRDGLKKREQESEKELAAFQSIDWQDFVVCETIEITPADSVLELPAPLSIKEVRNLAMAQKRMTSLLEEEIITEPSTSTQDVNMEAAPQQGQGHVPQQYTPQPTAQAPIAPEGMKIKTNYVPKSQKQQQQIPQGFSRSPISGALVPNEEFANHLRIELLDPKWQEKKEYAESRRQASVLLQQGADVASSLKNLAQGRTDIFGQDREKAELRRKEAEAAAQDVKRRKEAGVWDGHTASADSISQRYQAQADSEVQAERINQTLGINQAPQATTAGPQINSYGNMYDPSGATMSAAPSGPSVPKFHMPHSGNVRTADEAEMEPFAVKSKRAKVQKLPEGQYYTEDEWMDYHPAGQVTLKVQLPLDQSNSEWGLDGSIVQLSPTPLTAMSGVIREHISEALEDKNGAGKRGPPIGRMKLDFGNITLSNSKTIASYNLDDGDQIKLSVRQGKKYGLSVFGEETYGFMPSGLRGFFFGSLASATLKVISVDVGCLEVRWKKTAIIAKGKMNETVIWKSGALLAATGIGFGAFGAHGLRARAGIQPRQIESWMTGSHYAVFNGLALMATSLHPRASKSKFAAPAILTGSILFSGSIYALVLNRDKFKFLGPVTPLGGLSMILG</sequence>
<keyword evidence="3" id="KW-0507">mRNA processing</keyword>
<keyword evidence="2 8" id="KW-0853">WD repeat</keyword>
<evidence type="ECO:0008006" key="15">
    <source>
        <dbReference type="Google" id="ProtNLM"/>
    </source>
</evidence>
<dbReference type="GO" id="GO:0071013">
    <property type="term" value="C:catalytic step 2 spliceosome"/>
    <property type="evidence" value="ECO:0007669"/>
    <property type="project" value="TreeGrafter"/>
</dbReference>
<dbReference type="PROSITE" id="PS50053">
    <property type="entry name" value="UBIQUITIN_2"/>
    <property type="match status" value="1"/>
</dbReference>
<feature type="repeat" description="WD" evidence="8">
    <location>
        <begin position="335"/>
        <end position="376"/>
    </location>
</feature>
<keyword evidence="6" id="KW-0508">mRNA splicing</keyword>
<dbReference type="SUPFAM" id="SSF50978">
    <property type="entry name" value="WD40 repeat-like"/>
    <property type="match status" value="1"/>
</dbReference>
<comment type="caution">
    <text evidence="13">The sequence shown here is derived from an EMBL/GenBank/DDBJ whole genome shotgun (WGS) entry which is preliminary data.</text>
</comment>
<keyword evidence="7" id="KW-0539">Nucleus</keyword>
<evidence type="ECO:0000256" key="2">
    <source>
        <dbReference type="ARBA" id="ARBA00022574"/>
    </source>
</evidence>
<dbReference type="CDD" id="cd00200">
    <property type="entry name" value="WD40"/>
    <property type="match status" value="1"/>
</dbReference>
<feature type="repeat" description="WD" evidence="8">
    <location>
        <begin position="252"/>
        <end position="293"/>
    </location>
</feature>
<feature type="region of interest" description="Disordered" evidence="9">
    <location>
        <begin position="807"/>
        <end position="828"/>
    </location>
</feature>
<feature type="transmembrane region" description="Helical" evidence="10">
    <location>
        <begin position="1260"/>
        <end position="1280"/>
    </location>
</feature>
<dbReference type="PANTHER" id="PTHR15316">
    <property type="entry name" value="SPLICEOSOME ASSOCIATED PROTEIN 114/SWAP SPLICING FACTOR-RELATED"/>
    <property type="match status" value="1"/>
</dbReference>
<dbReference type="GO" id="GO:0045292">
    <property type="term" value="P:mRNA cis splicing, via spliceosome"/>
    <property type="evidence" value="ECO:0007669"/>
    <property type="project" value="InterPro"/>
</dbReference>
<dbReference type="SMART" id="SM00648">
    <property type="entry name" value="SWAP"/>
    <property type="match status" value="2"/>
</dbReference>
<evidence type="ECO:0000256" key="4">
    <source>
        <dbReference type="ARBA" id="ARBA00022728"/>
    </source>
</evidence>
<feature type="compositionally biased region" description="Polar residues" evidence="9">
    <location>
        <begin position="555"/>
        <end position="569"/>
    </location>
</feature>
<feature type="region of interest" description="Disordered" evidence="9">
    <location>
        <begin position="772"/>
        <end position="793"/>
    </location>
</feature>
<dbReference type="GO" id="GO:0071004">
    <property type="term" value="C:U2-type prespliceosome"/>
    <property type="evidence" value="ECO:0007669"/>
    <property type="project" value="TreeGrafter"/>
</dbReference>
<keyword evidence="10" id="KW-0472">Membrane</keyword>
<dbReference type="SUPFAM" id="SSF109905">
    <property type="entry name" value="Surp module (SWAP domain)"/>
    <property type="match status" value="2"/>
</dbReference>
<dbReference type="SMART" id="SM00320">
    <property type="entry name" value="WD40"/>
    <property type="match status" value="6"/>
</dbReference>
<dbReference type="InterPro" id="IPR001680">
    <property type="entry name" value="WD40_rpt"/>
</dbReference>
<feature type="compositionally biased region" description="Low complexity" evidence="9">
    <location>
        <begin position="782"/>
        <end position="793"/>
    </location>
</feature>
<protein>
    <recommendedName>
        <fullName evidence="15">Splicing factor 3A subunit 1</fullName>
    </recommendedName>
</protein>
<dbReference type="Pfam" id="PF01805">
    <property type="entry name" value="Surp"/>
    <property type="match status" value="2"/>
</dbReference>
<dbReference type="GO" id="GO:0005686">
    <property type="term" value="C:U2 snRNP"/>
    <property type="evidence" value="ECO:0007669"/>
    <property type="project" value="UniProtKB-ARBA"/>
</dbReference>
<evidence type="ECO:0000256" key="3">
    <source>
        <dbReference type="ARBA" id="ARBA00022664"/>
    </source>
</evidence>
<dbReference type="FunFam" id="1.10.10.790:FF:000002">
    <property type="entry name" value="Splicing factor 3A subunit 1"/>
    <property type="match status" value="1"/>
</dbReference>
<evidence type="ECO:0000259" key="12">
    <source>
        <dbReference type="PROSITE" id="PS50128"/>
    </source>
</evidence>
<dbReference type="PROSITE" id="PS50294">
    <property type="entry name" value="WD_REPEATS_REGION"/>
    <property type="match status" value="4"/>
</dbReference>
<dbReference type="Gene3D" id="2.130.10.10">
    <property type="entry name" value="YVTN repeat-like/Quinoprotein amine dehydrogenase"/>
    <property type="match status" value="1"/>
</dbReference>
<dbReference type="Proteomes" id="UP000306954">
    <property type="component" value="Unassembled WGS sequence"/>
</dbReference>
<feature type="compositionally biased region" description="Low complexity" evidence="9">
    <location>
        <begin position="808"/>
        <end position="819"/>
    </location>
</feature>
<dbReference type="InterPro" id="IPR000626">
    <property type="entry name" value="Ubiquitin-like_dom"/>
</dbReference>
<keyword evidence="5" id="KW-0677">Repeat</keyword>
<dbReference type="PROSITE" id="PS50128">
    <property type="entry name" value="SURP"/>
    <property type="match status" value="2"/>
</dbReference>
<dbReference type="InterPro" id="IPR022030">
    <property type="entry name" value="SF3A1_dom"/>
</dbReference>
<feature type="domain" description="SURP motif" evidence="12">
    <location>
        <begin position="597"/>
        <end position="639"/>
    </location>
</feature>
<feature type="region of interest" description="Disordered" evidence="9">
    <location>
        <begin position="550"/>
        <end position="569"/>
    </location>
</feature>
<dbReference type="PANTHER" id="PTHR15316:SF1">
    <property type="entry name" value="SPLICING FACTOR 3A SUBUNIT 1"/>
    <property type="match status" value="1"/>
</dbReference>
<name>A0A4T0I447_WALIC</name>
<keyword evidence="10" id="KW-0812">Transmembrane</keyword>
<gene>
    <name evidence="13" type="ORF">E3P90_01848</name>
</gene>
<dbReference type="InterPro" id="IPR045146">
    <property type="entry name" value="SF3A1"/>
</dbReference>
<feature type="domain" description="Ubiquitin-like" evidence="11">
    <location>
        <begin position="1076"/>
        <end position="1132"/>
    </location>
</feature>
<comment type="subcellular location">
    <subcellularLocation>
        <location evidence="1">Nucleus</location>
    </subcellularLocation>
</comment>
<feature type="repeat" description="WD" evidence="8">
    <location>
        <begin position="152"/>
        <end position="186"/>
    </location>
</feature>
<keyword evidence="10" id="KW-1133">Transmembrane helix</keyword>
<evidence type="ECO:0000259" key="11">
    <source>
        <dbReference type="PROSITE" id="PS50053"/>
    </source>
</evidence>
<evidence type="ECO:0000313" key="14">
    <source>
        <dbReference type="Proteomes" id="UP000306954"/>
    </source>
</evidence>
<dbReference type="Pfam" id="PF12230">
    <property type="entry name" value="PRP21_like_P"/>
    <property type="match status" value="1"/>
</dbReference>
<dbReference type="Pfam" id="PF04241">
    <property type="entry name" value="DUF423"/>
    <property type="match status" value="1"/>
</dbReference>
<dbReference type="InterPro" id="IPR015943">
    <property type="entry name" value="WD40/YVTN_repeat-like_dom_sf"/>
</dbReference>